<gene>
    <name evidence="10" type="ORF">GCM10010921_16520</name>
</gene>
<evidence type="ECO:0000256" key="3">
    <source>
        <dbReference type="ARBA" id="ARBA00022553"/>
    </source>
</evidence>
<dbReference type="PROSITE" id="PS50006">
    <property type="entry name" value="FHA_DOMAIN"/>
    <property type="match status" value="1"/>
</dbReference>
<comment type="subcellular location">
    <subcellularLocation>
        <location evidence="1">Cell membrane</location>
        <topology evidence="1">Multi-pass membrane protein</topology>
    </subcellularLocation>
</comment>
<sequence>MIWEIDDGAKPIEGLDAEGRPDPAYARALGLIDAPYGRRAAAAAIDLGAYLVLQLPYAIGTLPLLLMLFSGRISLFGFVNHPQFVLAMVMAGISLALTLAFCITQLVLHGRRGLTLGKALAGIRTVNVKTLERPGFWRMTLRAIILCATAVLPVALIVFLLSPLFDGQGRGRGWHDHATGAWLVDVRKGLQPYDAKRMRLARRALAVEAVDGPKEMPSLATPADVASRPSYRPGARASAGVLGAPRPQGLASAADSGAAGRGEAAPAAPPAAPPAPSSEPAPLAQPTPSAPVPVGAPLPADAGAAHPPAPLPAPGPAPAPQRAPERAAPVVPAAAPVSGSAPPTPPANAAAPAGASARPQTGPTPLRFVLQLDSGESIPVTGELAIGRNPAAGAGGAHPVRVDDETRSLSKTHLLVRADATGVLAIDQHSTNGTTLVHDGVARALEPGVPALAEPGDVLRIGERSMVVARV</sequence>
<evidence type="ECO:0000313" key="11">
    <source>
        <dbReference type="Proteomes" id="UP000657592"/>
    </source>
</evidence>
<comment type="caution">
    <text evidence="10">The sequence shown here is derived from an EMBL/GenBank/DDBJ whole genome shotgun (WGS) entry which is preliminary data.</text>
</comment>
<dbReference type="InterPro" id="IPR010432">
    <property type="entry name" value="RDD"/>
</dbReference>
<protein>
    <recommendedName>
        <fullName evidence="9">FHA domain-containing protein</fullName>
    </recommendedName>
</protein>
<dbReference type="CDD" id="cd00060">
    <property type="entry name" value="FHA"/>
    <property type="match status" value="1"/>
</dbReference>
<feature type="compositionally biased region" description="Low complexity" evidence="7">
    <location>
        <begin position="322"/>
        <end position="359"/>
    </location>
</feature>
<dbReference type="Pfam" id="PF06271">
    <property type="entry name" value="RDD"/>
    <property type="match status" value="1"/>
</dbReference>
<evidence type="ECO:0000256" key="8">
    <source>
        <dbReference type="SAM" id="Phobius"/>
    </source>
</evidence>
<evidence type="ECO:0000259" key="9">
    <source>
        <dbReference type="PROSITE" id="PS50006"/>
    </source>
</evidence>
<name>A0A917IGD9_9MICO</name>
<dbReference type="EMBL" id="BMJY01000005">
    <property type="protein sequence ID" value="GGH42960.1"/>
    <property type="molecule type" value="Genomic_DNA"/>
</dbReference>
<keyword evidence="3" id="KW-0597">Phosphoprotein</keyword>
<feature type="compositionally biased region" description="Pro residues" evidence="7">
    <location>
        <begin position="267"/>
        <end position="296"/>
    </location>
</feature>
<dbReference type="InterPro" id="IPR008984">
    <property type="entry name" value="SMAD_FHA_dom_sf"/>
</dbReference>
<evidence type="ECO:0000256" key="4">
    <source>
        <dbReference type="ARBA" id="ARBA00022692"/>
    </source>
</evidence>
<feature type="transmembrane region" description="Helical" evidence="8">
    <location>
        <begin position="47"/>
        <end position="69"/>
    </location>
</feature>
<keyword evidence="4 8" id="KW-0812">Transmembrane</keyword>
<dbReference type="GO" id="GO:0005886">
    <property type="term" value="C:plasma membrane"/>
    <property type="evidence" value="ECO:0007669"/>
    <property type="project" value="UniProtKB-SubCell"/>
</dbReference>
<feature type="transmembrane region" description="Helical" evidence="8">
    <location>
        <begin position="84"/>
        <end position="108"/>
    </location>
</feature>
<keyword evidence="5 8" id="KW-1133">Transmembrane helix</keyword>
<feature type="compositionally biased region" description="Low complexity" evidence="7">
    <location>
        <begin position="249"/>
        <end position="266"/>
    </location>
</feature>
<keyword evidence="2" id="KW-1003">Cell membrane</keyword>
<dbReference type="InterPro" id="IPR051791">
    <property type="entry name" value="Pra-immunoreactive"/>
</dbReference>
<reference evidence="10" key="2">
    <citation type="submission" date="2020-09" db="EMBL/GenBank/DDBJ databases">
        <authorList>
            <person name="Sun Q."/>
            <person name="Zhou Y."/>
        </authorList>
    </citation>
    <scope>NUCLEOTIDE SEQUENCE</scope>
    <source>
        <strain evidence="10">CGMCC 1.15794</strain>
    </source>
</reference>
<reference evidence="10" key="1">
    <citation type="journal article" date="2014" name="Int. J. Syst. Evol. Microbiol.">
        <title>Complete genome sequence of Corynebacterium casei LMG S-19264T (=DSM 44701T), isolated from a smear-ripened cheese.</title>
        <authorList>
            <consortium name="US DOE Joint Genome Institute (JGI-PGF)"/>
            <person name="Walter F."/>
            <person name="Albersmeier A."/>
            <person name="Kalinowski J."/>
            <person name="Ruckert C."/>
        </authorList>
    </citation>
    <scope>NUCLEOTIDE SEQUENCE</scope>
    <source>
        <strain evidence="10">CGMCC 1.15794</strain>
    </source>
</reference>
<evidence type="ECO:0000256" key="2">
    <source>
        <dbReference type="ARBA" id="ARBA00022475"/>
    </source>
</evidence>
<dbReference type="AlphaFoldDB" id="A0A917IGD9"/>
<accession>A0A917IGD9</accession>
<keyword evidence="6 8" id="KW-0472">Membrane</keyword>
<keyword evidence="11" id="KW-1185">Reference proteome</keyword>
<dbReference type="SUPFAM" id="SSF49879">
    <property type="entry name" value="SMAD/FHA domain"/>
    <property type="match status" value="1"/>
</dbReference>
<evidence type="ECO:0000256" key="5">
    <source>
        <dbReference type="ARBA" id="ARBA00022989"/>
    </source>
</evidence>
<dbReference type="InterPro" id="IPR000253">
    <property type="entry name" value="FHA_dom"/>
</dbReference>
<feature type="compositionally biased region" description="Pro residues" evidence="7">
    <location>
        <begin position="307"/>
        <end position="321"/>
    </location>
</feature>
<evidence type="ECO:0000256" key="6">
    <source>
        <dbReference type="ARBA" id="ARBA00023136"/>
    </source>
</evidence>
<evidence type="ECO:0000256" key="7">
    <source>
        <dbReference type="SAM" id="MobiDB-lite"/>
    </source>
</evidence>
<feature type="compositionally biased region" description="Low complexity" evidence="7">
    <location>
        <begin position="297"/>
        <end position="306"/>
    </location>
</feature>
<organism evidence="10 11">
    <name type="scientific">Microbacterium album</name>
    <dbReference type="NCBI Taxonomy" id="2053191"/>
    <lineage>
        <taxon>Bacteria</taxon>
        <taxon>Bacillati</taxon>
        <taxon>Actinomycetota</taxon>
        <taxon>Actinomycetes</taxon>
        <taxon>Micrococcales</taxon>
        <taxon>Microbacteriaceae</taxon>
        <taxon>Microbacterium</taxon>
    </lineage>
</organism>
<feature type="region of interest" description="Disordered" evidence="7">
    <location>
        <begin position="214"/>
        <end position="365"/>
    </location>
</feature>
<evidence type="ECO:0000256" key="1">
    <source>
        <dbReference type="ARBA" id="ARBA00004651"/>
    </source>
</evidence>
<evidence type="ECO:0000313" key="10">
    <source>
        <dbReference type="EMBL" id="GGH42960.1"/>
    </source>
</evidence>
<dbReference type="PANTHER" id="PTHR36115">
    <property type="entry name" value="PROLINE-RICH ANTIGEN HOMOLOG-RELATED"/>
    <property type="match status" value="1"/>
</dbReference>
<feature type="domain" description="FHA" evidence="9">
    <location>
        <begin position="384"/>
        <end position="441"/>
    </location>
</feature>
<dbReference type="Gene3D" id="2.60.200.20">
    <property type="match status" value="1"/>
</dbReference>
<proteinExistence type="predicted"/>
<dbReference type="RefSeq" id="WP_188755793.1">
    <property type="nucleotide sequence ID" value="NZ_BMJY01000005.1"/>
</dbReference>
<feature type="transmembrane region" description="Helical" evidence="8">
    <location>
        <begin position="143"/>
        <end position="165"/>
    </location>
</feature>
<dbReference type="Proteomes" id="UP000657592">
    <property type="component" value="Unassembled WGS sequence"/>
</dbReference>